<dbReference type="RefSeq" id="WP_127189133.1">
    <property type="nucleotide sequence ID" value="NZ_RZNJ01000004.1"/>
</dbReference>
<comment type="caution">
    <text evidence="4">The sequence shown here is derived from an EMBL/GenBank/DDBJ whole genome shotgun (WGS) entry which is preliminary data.</text>
</comment>
<protein>
    <submittedName>
        <fullName evidence="4">Glutathione S-transferase family protein</fullName>
    </submittedName>
</protein>
<dbReference type="Proteomes" id="UP000281547">
    <property type="component" value="Unassembled WGS sequence"/>
</dbReference>
<evidence type="ECO:0000259" key="2">
    <source>
        <dbReference type="PROSITE" id="PS50404"/>
    </source>
</evidence>
<dbReference type="PANTHER" id="PTHR43969">
    <property type="entry name" value="GLUTATHIONE S TRANSFERASE D10, ISOFORM A-RELATED"/>
    <property type="match status" value="1"/>
</dbReference>
<dbReference type="GO" id="GO:0006749">
    <property type="term" value="P:glutathione metabolic process"/>
    <property type="evidence" value="ECO:0007669"/>
    <property type="project" value="TreeGrafter"/>
</dbReference>
<evidence type="ECO:0000313" key="4">
    <source>
        <dbReference type="EMBL" id="RUT30352.1"/>
    </source>
</evidence>
<dbReference type="InterPro" id="IPR010987">
    <property type="entry name" value="Glutathione-S-Trfase_C-like"/>
</dbReference>
<dbReference type="InterPro" id="IPR004045">
    <property type="entry name" value="Glutathione_S-Trfase_N"/>
</dbReference>
<name>A0A433X8G8_9HYPH</name>
<feature type="domain" description="GST C-terminal" evidence="3">
    <location>
        <begin position="88"/>
        <end position="217"/>
    </location>
</feature>
<dbReference type="OrthoDB" id="9794721at2"/>
<dbReference type="Gene3D" id="3.40.30.10">
    <property type="entry name" value="Glutaredoxin"/>
    <property type="match status" value="1"/>
</dbReference>
<dbReference type="AlphaFoldDB" id="A0A433X8G8"/>
<keyword evidence="5" id="KW-1185">Reference proteome</keyword>
<dbReference type="PROSITE" id="PS50404">
    <property type="entry name" value="GST_NTER"/>
    <property type="match status" value="1"/>
</dbReference>
<gene>
    <name evidence="4" type="ORF">EMQ25_13665</name>
</gene>
<dbReference type="SUPFAM" id="SSF47616">
    <property type="entry name" value="GST C-terminal domain-like"/>
    <property type="match status" value="1"/>
</dbReference>
<dbReference type="Pfam" id="PF13409">
    <property type="entry name" value="GST_N_2"/>
    <property type="match status" value="1"/>
</dbReference>
<accession>A0A433X8G8</accession>
<dbReference type="SUPFAM" id="SSF52833">
    <property type="entry name" value="Thioredoxin-like"/>
    <property type="match status" value="1"/>
</dbReference>
<feature type="domain" description="GST N-terminal" evidence="2">
    <location>
        <begin position="1"/>
        <end position="80"/>
    </location>
</feature>
<keyword evidence="4" id="KW-0808">Transferase</keyword>
<dbReference type="PANTHER" id="PTHR43969:SF9">
    <property type="entry name" value="GLUTATHIONE S TRANSFERASE D10, ISOFORM A-RELATED"/>
    <property type="match status" value="1"/>
</dbReference>
<dbReference type="GO" id="GO:0004364">
    <property type="term" value="F:glutathione transferase activity"/>
    <property type="evidence" value="ECO:0007669"/>
    <property type="project" value="TreeGrafter"/>
</dbReference>
<comment type="subunit">
    <text evidence="1">Homodimer.</text>
</comment>
<proteinExistence type="predicted"/>
<reference evidence="4 5" key="1">
    <citation type="journal article" date="2016" name="Int. J. Syst. Evol. Microbiol.">
        <title>Arsenicitalea aurantiaca gen. nov., sp. nov., a new member of the family Hyphomicrobiaceae, isolated from high-arsenic sediment.</title>
        <authorList>
            <person name="Mu Y."/>
            <person name="Zhou L."/>
            <person name="Zeng X.C."/>
            <person name="Liu L."/>
            <person name="Pan Y."/>
            <person name="Chen X."/>
            <person name="Wang J."/>
            <person name="Li S."/>
            <person name="Li W.J."/>
            <person name="Wang Y."/>
        </authorList>
    </citation>
    <scope>NUCLEOTIDE SEQUENCE [LARGE SCALE GENOMIC DNA]</scope>
    <source>
        <strain evidence="4 5">42-50</strain>
    </source>
</reference>
<evidence type="ECO:0000313" key="5">
    <source>
        <dbReference type="Proteomes" id="UP000281547"/>
    </source>
</evidence>
<dbReference type="EMBL" id="RZNJ01000004">
    <property type="protein sequence ID" value="RUT30352.1"/>
    <property type="molecule type" value="Genomic_DNA"/>
</dbReference>
<dbReference type="InterPro" id="IPR036249">
    <property type="entry name" value="Thioredoxin-like_sf"/>
</dbReference>
<dbReference type="InterPro" id="IPR004046">
    <property type="entry name" value="GST_C"/>
</dbReference>
<evidence type="ECO:0000259" key="3">
    <source>
        <dbReference type="PROSITE" id="PS50405"/>
    </source>
</evidence>
<evidence type="ECO:0000256" key="1">
    <source>
        <dbReference type="ARBA" id="ARBA00011738"/>
    </source>
</evidence>
<dbReference type="PROSITE" id="PS50405">
    <property type="entry name" value="GST_CTER"/>
    <property type="match status" value="1"/>
</dbReference>
<dbReference type="Pfam" id="PF00043">
    <property type="entry name" value="GST_C"/>
    <property type="match status" value="1"/>
</dbReference>
<dbReference type="InterPro" id="IPR036282">
    <property type="entry name" value="Glutathione-S-Trfase_C_sf"/>
</dbReference>
<sequence>MARLLHHTLDPASRLARLMFAEYGVGVELEAIKPWSRDPLLLEINPAATVPILLVEDHEPPVVGALAVIHAIEERFSPTTVEGLFPATHAGRAEVWRLMEWVLSKLNDEVTRYVIEEKIVKRDQRGGTPDPSVLRVAKANLVEHMLYFNWLFATRHWIAGDVMTLADFALAAHLSCLDYLGDVTWETSVETRDWYARIKSRPAFRSLLSDRVPGMPAHRGYADLDF</sequence>
<organism evidence="4 5">
    <name type="scientific">Arsenicitalea aurantiaca</name>
    <dbReference type="NCBI Taxonomy" id="1783274"/>
    <lineage>
        <taxon>Bacteria</taxon>
        <taxon>Pseudomonadati</taxon>
        <taxon>Pseudomonadota</taxon>
        <taxon>Alphaproteobacteria</taxon>
        <taxon>Hyphomicrobiales</taxon>
        <taxon>Devosiaceae</taxon>
        <taxon>Arsenicitalea</taxon>
    </lineage>
</organism>
<dbReference type="CDD" id="cd00299">
    <property type="entry name" value="GST_C_family"/>
    <property type="match status" value="1"/>
</dbReference>
<dbReference type="Gene3D" id="1.20.1050.10">
    <property type="match status" value="1"/>
</dbReference>